<keyword evidence="2" id="KW-1134">Transmembrane beta strand</keyword>
<feature type="coiled-coil region" evidence="6">
    <location>
        <begin position="180"/>
        <end position="214"/>
    </location>
</feature>
<dbReference type="PANTHER" id="PTHR30026:SF20">
    <property type="entry name" value="OUTER MEMBRANE PROTEIN TOLC"/>
    <property type="match status" value="1"/>
</dbReference>
<dbReference type="GO" id="GO:1990281">
    <property type="term" value="C:efflux pump complex"/>
    <property type="evidence" value="ECO:0007669"/>
    <property type="project" value="TreeGrafter"/>
</dbReference>
<dbReference type="InterPro" id="IPR051906">
    <property type="entry name" value="TolC-like"/>
</dbReference>
<dbReference type="PANTHER" id="PTHR30026">
    <property type="entry name" value="OUTER MEMBRANE PROTEIN TOLC"/>
    <property type="match status" value="1"/>
</dbReference>
<sequence>MIIMKNKRLLKILTLGITSIFLGGVALNVSAASSKEPLKLSRDEAVTLAVKNSNDIKRVDTGVNTIARKFKDAQDLSDKVKKLEDKFEDYKEAWKKINSPEFKAAKAKLEGAIKAVEGYSKSDEVLKDLNAKLNALNKIPEDKLTPEIKEQKNQIIAGIKKAEGTKKYIESQLKQGNMTINDAKAKYPEFKKKYEELQAKLSEFEAGKKTLIELSEPGTSLEYPLVDIKTGEPLNLSQEEEYYDFKRPQEIYYAVQVLLEKAVKQKELVKSIAGVQVNEAYTKILYGEDGYGVKNKLYGRIQKGYNDVTKSYDIGTSSKLQKDLRKIALDQMKLDVDSLKRTVDSGKIQFKSSLGVELTSDIELKDKIDKTIKEPKGFQEYLNDAFKNRYEIFSAQRDLEEYNRRFETIKDYFLDDDYEWINVEKQIDETKLALSDAKRDVKRDIEHKYLEVKQKRNEIEMNKKKLEKAQIQLDAANKAYEIGVKAIGLTWDAELAVAKAQMDYDVSIRDYKIAFYKLEKASGIGIDMKNVKAFQIEVAEKIKEIKGGDDF</sequence>
<name>A0A0A0I9A3_CLONO</name>
<dbReference type="SUPFAM" id="SSF56954">
    <property type="entry name" value="Outer membrane efflux proteins (OEP)"/>
    <property type="match status" value="1"/>
</dbReference>
<comment type="subcellular location">
    <subcellularLocation>
        <location evidence="1">Cell outer membrane</location>
    </subcellularLocation>
</comment>
<evidence type="ECO:0000313" key="8">
    <source>
        <dbReference type="Proteomes" id="UP000030012"/>
    </source>
</evidence>
<accession>A0A0A0I9A3</accession>
<dbReference type="AlphaFoldDB" id="A0A0A0I9A3"/>
<feature type="coiled-coil region" evidence="6">
    <location>
        <begin position="66"/>
        <end position="93"/>
    </location>
</feature>
<feature type="coiled-coil region" evidence="6">
    <location>
        <begin position="442"/>
        <end position="479"/>
    </location>
</feature>
<protein>
    <submittedName>
        <fullName evidence="7">Uncharacterized protein</fullName>
    </submittedName>
</protein>
<reference evidence="7 8" key="1">
    <citation type="submission" date="2014-01" db="EMBL/GenBank/DDBJ databases">
        <title>Plasmidome dynamics in the species complex Clostridium novyi sensu lato converts strains of independent lineages into distinctly different pathogens.</title>
        <authorList>
            <person name="Skarin H."/>
            <person name="Segerman B."/>
        </authorList>
    </citation>
    <scope>NUCLEOTIDE SEQUENCE [LARGE SCALE GENOMIC DNA]</scope>
    <source>
        <strain evidence="7 8">4552</strain>
    </source>
</reference>
<evidence type="ECO:0000256" key="4">
    <source>
        <dbReference type="ARBA" id="ARBA00023136"/>
    </source>
</evidence>
<keyword evidence="4" id="KW-0472">Membrane</keyword>
<evidence type="ECO:0000256" key="6">
    <source>
        <dbReference type="SAM" id="Coils"/>
    </source>
</evidence>
<evidence type="ECO:0000256" key="1">
    <source>
        <dbReference type="ARBA" id="ARBA00004442"/>
    </source>
</evidence>
<dbReference type="GO" id="GO:0015562">
    <property type="term" value="F:efflux transmembrane transporter activity"/>
    <property type="evidence" value="ECO:0007669"/>
    <property type="project" value="InterPro"/>
</dbReference>
<evidence type="ECO:0000256" key="3">
    <source>
        <dbReference type="ARBA" id="ARBA00022692"/>
    </source>
</evidence>
<dbReference type="EMBL" id="JENJ01000010">
    <property type="protein sequence ID" value="KGM97472.1"/>
    <property type="molecule type" value="Genomic_DNA"/>
</dbReference>
<dbReference type="Gene3D" id="1.20.1600.10">
    <property type="entry name" value="Outer membrane efflux proteins (OEP)"/>
    <property type="match status" value="2"/>
</dbReference>
<dbReference type="Proteomes" id="UP000030012">
    <property type="component" value="Unassembled WGS sequence"/>
</dbReference>
<dbReference type="OrthoDB" id="1925533at2"/>
<evidence type="ECO:0000313" key="7">
    <source>
        <dbReference type="EMBL" id="KGM97472.1"/>
    </source>
</evidence>
<evidence type="ECO:0000256" key="5">
    <source>
        <dbReference type="ARBA" id="ARBA00023237"/>
    </source>
</evidence>
<dbReference type="GO" id="GO:0009279">
    <property type="term" value="C:cell outer membrane"/>
    <property type="evidence" value="ECO:0007669"/>
    <property type="project" value="UniProtKB-SubCell"/>
</dbReference>
<comment type="caution">
    <text evidence="7">The sequence shown here is derived from an EMBL/GenBank/DDBJ whole genome shotgun (WGS) entry which is preliminary data.</text>
</comment>
<organism evidence="7 8">
    <name type="scientific">Clostridium novyi A str. 4552</name>
    <dbReference type="NCBI Taxonomy" id="1444289"/>
    <lineage>
        <taxon>Bacteria</taxon>
        <taxon>Bacillati</taxon>
        <taxon>Bacillota</taxon>
        <taxon>Clostridia</taxon>
        <taxon>Eubacteriales</taxon>
        <taxon>Clostridiaceae</taxon>
        <taxon>Clostridium</taxon>
    </lineage>
</organism>
<dbReference type="GO" id="GO:0015288">
    <property type="term" value="F:porin activity"/>
    <property type="evidence" value="ECO:0007669"/>
    <property type="project" value="TreeGrafter"/>
</dbReference>
<keyword evidence="3" id="KW-0812">Transmembrane</keyword>
<evidence type="ECO:0000256" key="2">
    <source>
        <dbReference type="ARBA" id="ARBA00022452"/>
    </source>
</evidence>
<proteinExistence type="predicted"/>
<keyword evidence="5" id="KW-0998">Cell outer membrane</keyword>
<gene>
    <name evidence="7" type="ORF">Z968_03530</name>
</gene>
<keyword evidence="6" id="KW-0175">Coiled coil</keyword>